<dbReference type="Pfam" id="PF18545">
    <property type="entry name" value="HalOD1"/>
    <property type="match status" value="1"/>
</dbReference>
<dbReference type="KEGG" id="hpel:HZS54_15675"/>
<reference evidence="2 3" key="1">
    <citation type="submission" date="2020-07" db="EMBL/GenBank/DDBJ databases">
        <title>Halosimplex litoreum sp. nov. and Halosimplex rubrum sp. nov., isolated from different salt environments.</title>
        <authorList>
            <person name="Cui H."/>
        </authorList>
    </citation>
    <scope>NUCLEOTIDE SEQUENCE [LARGE SCALE GENOMIC DNA]</scope>
    <source>
        <strain evidence="2 3">R2</strain>
    </source>
</reference>
<evidence type="ECO:0000313" key="3">
    <source>
        <dbReference type="Proteomes" id="UP000509346"/>
    </source>
</evidence>
<organism evidence="2 3">
    <name type="scientific">Halosimplex pelagicum</name>
    <dbReference type="NCBI Taxonomy" id="869886"/>
    <lineage>
        <taxon>Archaea</taxon>
        <taxon>Methanobacteriati</taxon>
        <taxon>Methanobacteriota</taxon>
        <taxon>Stenosarchaea group</taxon>
        <taxon>Halobacteria</taxon>
        <taxon>Halobacteriales</taxon>
        <taxon>Haloarculaceae</taxon>
        <taxon>Halosimplex</taxon>
    </lineage>
</organism>
<keyword evidence="3" id="KW-1185">Reference proteome</keyword>
<sequence length="105" mass="11396">MFRTDKPLDADRIETTTDLGRTGDVTDILLDVVRAVAAETDRGPLEMEPVYDALDPDTIARLADRRRGADSTAADPPVRLRYGSCDVTVAADGSVSASLRRDEMT</sequence>
<dbReference type="OrthoDB" id="242836at2157"/>
<evidence type="ECO:0000259" key="1">
    <source>
        <dbReference type="Pfam" id="PF18545"/>
    </source>
</evidence>
<dbReference type="InterPro" id="IPR040624">
    <property type="entry name" value="HalOD1"/>
</dbReference>
<dbReference type="AlphaFoldDB" id="A0A7D5TDE7"/>
<proteinExistence type="predicted"/>
<dbReference type="RefSeq" id="WP_179918033.1">
    <property type="nucleotide sequence ID" value="NZ_CP058909.1"/>
</dbReference>
<protein>
    <recommendedName>
        <fullName evidence="1">Halobacterial output domain-containing protein</fullName>
    </recommendedName>
</protein>
<accession>A0A7D5TDE7</accession>
<dbReference type="EMBL" id="CP058909">
    <property type="protein sequence ID" value="QLH82975.1"/>
    <property type="molecule type" value="Genomic_DNA"/>
</dbReference>
<dbReference type="GeneID" id="56084058"/>
<evidence type="ECO:0000313" key="2">
    <source>
        <dbReference type="EMBL" id="QLH82975.1"/>
    </source>
</evidence>
<name>A0A7D5TDE7_9EURY</name>
<gene>
    <name evidence="2" type="ORF">HZS54_15675</name>
</gene>
<dbReference type="Proteomes" id="UP000509346">
    <property type="component" value="Chromosome"/>
</dbReference>
<feature type="domain" description="Halobacterial output" evidence="1">
    <location>
        <begin position="28"/>
        <end position="96"/>
    </location>
</feature>